<name>A0ABZ1CDK3_9BACT</name>
<keyword evidence="1" id="KW-1277">Toxin-antitoxin system</keyword>
<dbReference type="Gene3D" id="3.30.2310.20">
    <property type="entry name" value="RelE-like"/>
    <property type="match status" value="1"/>
</dbReference>
<sequence>MKYRFAAEALAEFIAAGQFYNRRLSGLGDEFADEIEIGIRNILSAPHAWRCVEDDVRRYLIQRFPYGIYYTVTEDCVDIWAVKHLHRDPDYWQERRH</sequence>
<evidence type="ECO:0000256" key="1">
    <source>
        <dbReference type="ARBA" id="ARBA00022649"/>
    </source>
</evidence>
<organism evidence="2 3">
    <name type="scientific">Actomonas aquatica</name>
    <dbReference type="NCBI Taxonomy" id="2866162"/>
    <lineage>
        <taxon>Bacteria</taxon>
        <taxon>Pseudomonadati</taxon>
        <taxon>Verrucomicrobiota</taxon>
        <taxon>Opitutia</taxon>
        <taxon>Opitutales</taxon>
        <taxon>Opitutaceae</taxon>
        <taxon>Actomonas</taxon>
    </lineage>
</organism>
<dbReference type="Pfam" id="PF05016">
    <property type="entry name" value="ParE_toxin"/>
    <property type="match status" value="1"/>
</dbReference>
<gene>
    <name evidence="2" type="ORF">K1X11_009120</name>
</gene>
<dbReference type="InterPro" id="IPR007712">
    <property type="entry name" value="RelE/ParE_toxin"/>
</dbReference>
<reference evidence="2 3" key="1">
    <citation type="submission" date="2021-08" db="EMBL/GenBank/DDBJ databases">
        <authorList>
            <person name="Zhang D."/>
            <person name="Zhang A."/>
            <person name="Wang L."/>
        </authorList>
    </citation>
    <scope>NUCLEOTIDE SEQUENCE [LARGE SCALE GENOMIC DNA]</scope>
    <source>
        <strain evidence="2 3">WL0086</strain>
    </source>
</reference>
<dbReference type="RefSeq" id="WP_221029746.1">
    <property type="nucleotide sequence ID" value="NZ_CP139781.1"/>
</dbReference>
<dbReference type="Proteomes" id="UP000738431">
    <property type="component" value="Chromosome"/>
</dbReference>
<evidence type="ECO:0000313" key="2">
    <source>
        <dbReference type="EMBL" id="WRQ89568.1"/>
    </source>
</evidence>
<evidence type="ECO:0000313" key="3">
    <source>
        <dbReference type="Proteomes" id="UP000738431"/>
    </source>
</evidence>
<reference evidence="2 3" key="2">
    <citation type="submission" date="2023-12" db="EMBL/GenBank/DDBJ databases">
        <title>Description of an unclassified Opitutus bacterium of Verrucomicrobiota.</title>
        <authorList>
            <person name="Zhang D.-F."/>
        </authorList>
    </citation>
    <scope>NUCLEOTIDE SEQUENCE [LARGE SCALE GENOMIC DNA]</scope>
    <source>
        <strain evidence="2 3">WL0086</strain>
    </source>
</reference>
<accession>A0ABZ1CDK3</accession>
<proteinExistence type="predicted"/>
<protein>
    <recommendedName>
        <fullName evidence="4">Plasmid stabilization protein</fullName>
    </recommendedName>
</protein>
<dbReference type="EMBL" id="CP139781">
    <property type="protein sequence ID" value="WRQ89568.1"/>
    <property type="molecule type" value="Genomic_DNA"/>
</dbReference>
<evidence type="ECO:0008006" key="4">
    <source>
        <dbReference type="Google" id="ProtNLM"/>
    </source>
</evidence>
<keyword evidence="3" id="KW-1185">Reference proteome</keyword>
<dbReference type="InterPro" id="IPR035093">
    <property type="entry name" value="RelE/ParE_toxin_dom_sf"/>
</dbReference>